<evidence type="ECO:0000313" key="5">
    <source>
        <dbReference type="Proteomes" id="UP000285839"/>
    </source>
</evidence>
<comment type="caution">
    <text evidence="2">The sequence shown here is derived from an EMBL/GenBank/DDBJ whole genome shotgun (WGS) entry which is preliminary data.</text>
</comment>
<proteinExistence type="predicted"/>
<evidence type="ECO:0000313" key="4">
    <source>
        <dbReference type="Proteomes" id="UP000284644"/>
    </source>
</evidence>
<reference evidence="4 5" key="1">
    <citation type="submission" date="2018-08" db="EMBL/GenBank/DDBJ databases">
        <title>A genome reference for cultivated species of the human gut microbiota.</title>
        <authorList>
            <person name="Zou Y."/>
            <person name="Xue W."/>
            <person name="Luo G."/>
        </authorList>
    </citation>
    <scope>NUCLEOTIDE SEQUENCE [LARGE SCALE GENOMIC DNA]</scope>
    <source>
        <strain evidence="2 5">AF25-21</strain>
        <strain evidence="3 4">AM29-25AC</strain>
    </source>
</reference>
<gene>
    <name evidence="3" type="ORF">DW767_16635</name>
    <name evidence="2" type="ORF">DWY46_16210</name>
</gene>
<dbReference type="AlphaFoldDB" id="A0A396FPK1"/>
<evidence type="ECO:0008006" key="6">
    <source>
        <dbReference type="Google" id="ProtNLM"/>
    </source>
</evidence>
<evidence type="ECO:0000313" key="3">
    <source>
        <dbReference type="EMBL" id="RHE10077.1"/>
    </source>
</evidence>
<accession>A0A396FPK1</accession>
<protein>
    <recommendedName>
        <fullName evidence="6">DUF4367 domain-containing protein</fullName>
    </recommendedName>
</protein>
<sequence>MEKELENMSKLADDIVLTEQNERKLFIAYKKRIESQRRKKVLMRGYYRVAVVALAMMIMFSVNYYLQSPDLVVYAATGDKMVQLRLNERVNLEKQRTPLGYGYVLEMSVEEGSRYYTIENEQNLNADNIFRNGNKIFWMPDGMNSINFRDQDGNVIKIPETDSSTLNIEVCNYDGKMVERITLILERRDGQCSVEMLKK</sequence>
<evidence type="ECO:0000313" key="2">
    <source>
        <dbReference type="EMBL" id="RGR46013.1"/>
    </source>
</evidence>
<keyword evidence="1" id="KW-0812">Transmembrane</keyword>
<keyword evidence="1" id="KW-0472">Membrane</keyword>
<feature type="transmembrane region" description="Helical" evidence="1">
    <location>
        <begin position="45"/>
        <end position="66"/>
    </location>
</feature>
<keyword evidence="1" id="KW-1133">Transmembrane helix</keyword>
<dbReference type="Proteomes" id="UP000284644">
    <property type="component" value="Unassembled WGS sequence"/>
</dbReference>
<dbReference type="EMBL" id="QRUH01000016">
    <property type="protein sequence ID" value="RGR46013.1"/>
    <property type="molecule type" value="Genomic_DNA"/>
</dbReference>
<dbReference type="EMBL" id="QSJW01000013">
    <property type="protein sequence ID" value="RHE10077.1"/>
    <property type="molecule type" value="Genomic_DNA"/>
</dbReference>
<organism evidence="2 5">
    <name type="scientific">Blautia obeum</name>
    <dbReference type="NCBI Taxonomy" id="40520"/>
    <lineage>
        <taxon>Bacteria</taxon>
        <taxon>Bacillati</taxon>
        <taxon>Bacillota</taxon>
        <taxon>Clostridia</taxon>
        <taxon>Lachnospirales</taxon>
        <taxon>Lachnospiraceae</taxon>
        <taxon>Blautia</taxon>
    </lineage>
</organism>
<evidence type="ECO:0000256" key="1">
    <source>
        <dbReference type="SAM" id="Phobius"/>
    </source>
</evidence>
<name>A0A396FPK1_9FIRM</name>
<dbReference type="Proteomes" id="UP000285839">
    <property type="component" value="Unassembled WGS sequence"/>
</dbReference>